<keyword evidence="3" id="KW-0808">Transferase</keyword>
<evidence type="ECO:0000313" key="6">
    <source>
        <dbReference type="EMBL" id="ALP32049.1"/>
    </source>
</evidence>
<keyword evidence="2" id="KW-0032">Aminotransferase</keyword>
<comment type="cofactor">
    <cofactor evidence="1">
        <name>pyridoxal 5'-phosphate</name>
        <dbReference type="ChEBI" id="CHEBI:597326"/>
    </cofactor>
</comment>
<protein>
    <submittedName>
        <fullName evidence="6">CycI</fullName>
    </submittedName>
</protein>
<dbReference type="InterPro" id="IPR015422">
    <property type="entry name" value="PyrdxlP-dep_Trfase_small"/>
</dbReference>
<evidence type="ECO:0000256" key="5">
    <source>
        <dbReference type="RuleBase" id="RU003560"/>
    </source>
</evidence>
<dbReference type="InterPro" id="IPR015421">
    <property type="entry name" value="PyrdxlP-dep_Trfase_major"/>
</dbReference>
<dbReference type="EMBL" id="KT327068">
    <property type="protein sequence ID" value="ALP32049.1"/>
    <property type="molecule type" value="Genomic_DNA"/>
</dbReference>
<gene>
    <name evidence="6" type="primary">cycI</name>
</gene>
<dbReference type="GO" id="GO:0030170">
    <property type="term" value="F:pyridoxal phosphate binding"/>
    <property type="evidence" value="ECO:0007669"/>
    <property type="project" value="InterPro"/>
</dbReference>
<evidence type="ECO:0000256" key="4">
    <source>
        <dbReference type="ARBA" id="ARBA00022898"/>
    </source>
</evidence>
<dbReference type="InterPro" id="IPR015424">
    <property type="entry name" value="PyrdxlP-dep_Trfase"/>
</dbReference>
<evidence type="ECO:0000256" key="2">
    <source>
        <dbReference type="ARBA" id="ARBA00022576"/>
    </source>
</evidence>
<dbReference type="InterPro" id="IPR005814">
    <property type="entry name" value="Aminotrans_3"/>
</dbReference>
<evidence type="ECO:0000256" key="1">
    <source>
        <dbReference type="ARBA" id="ARBA00001933"/>
    </source>
</evidence>
<proteinExistence type="inferred from homology"/>
<dbReference type="PANTHER" id="PTHR11986:SF79">
    <property type="entry name" value="ACETYLORNITHINE AMINOTRANSFERASE, MITOCHONDRIAL"/>
    <property type="match status" value="1"/>
</dbReference>
<dbReference type="Pfam" id="PF00202">
    <property type="entry name" value="Aminotran_3"/>
    <property type="match status" value="1"/>
</dbReference>
<sequence length="533" mass="56937">MTLHANDLVDTELHRAVSQVGLDVEYTRSRGNTMWARGKDGGEIAVTDFISGYGSLILGHNNPEIVARAKELLDRDTPVHAQVSLRPEAASVAAALNRIVHREFGTDEPHHAVFANSGAEAVEVAVKHAEMDRRLRLAELLVAVEEHITEARGAIAQGTAALAPAVLTALGLPATAAPEVALDALEARVRAFDDHTHPAIAPRLLSLVGGFHGKLMGSIQLTHNPQFRTPFTELSAQSRFVPVDRPDALRAVFEAERTPLLDVSVEDGVVDVVERDAPVFCALLVEPVQGEGGIVPISPEFAKELQSLSAEFDCPLVIDEVQTGAGRSGAFFAGSLLPLRGDYYTLAKSLGGGLAKTAVTLIREARYRPQFELVHSSTFAKDAFSSGIALKVLELLEADGGAAYGVAAERGARLVEALEAVRAEYDDIISDVRGVGLLVGVEFADRSAVGSPMVRQTQPAGLFGFLVSGFLLHEHRIRVMPTGSAPNTLRLEPSIALTDDEISGLAEGLREVCAILRDQDDARLTAFVGARTF</sequence>
<comment type="similarity">
    <text evidence="5">Belongs to the class-III pyridoxal-phosphate-dependent aminotransferase family.</text>
</comment>
<keyword evidence="4 5" id="KW-0663">Pyridoxal phosphate</keyword>
<dbReference type="PANTHER" id="PTHR11986">
    <property type="entry name" value="AMINOTRANSFERASE CLASS III"/>
    <property type="match status" value="1"/>
</dbReference>
<dbReference type="Gene3D" id="3.40.640.10">
    <property type="entry name" value="Type I PLP-dependent aspartate aminotransferase-like (Major domain)"/>
    <property type="match status" value="2"/>
</dbReference>
<reference evidence="6" key="1">
    <citation type="journal article" date="2015" name="Org. Lett.">
        <title>Identification of the Polyketide Biosynthetic Machinery for the Indolizidine Alkaloid Cyclizidine.</title>
        <authorList>
            <person name="Huang W."/>
            <person name="Kim S.J."/>
            <person name="Liu J."/>
            <person name="Zhang W."/>
        </authorList>
    </citation>
    <scope>NUCLEOTIDE SEQUENCE</scope>
    <source>
        <strain evidence="6">NCIB 11649</strain>
    </source>
</reference>
<dbReference type="InterPro" id="IPR050103">
    <property type="entry name" value="Class-III_PLP-dep_AT"/>
</dbReference>
<dbReference type="AlphaFoldDB" id="A0A0S2RRE9"/>
<dbReference type="GO" id="GO:0042802">
    <property type="term" value="F:identical protein binding"/>
    <property type="evidence" value="ECO:0007669"/>
    <property type="project" value="TreeGrafter"/>
</dbReference>
<organism evidence="6">
    <name type="scientific">Streptomyces sp. NCIB 11649</name>
    <dbReference type="NCBI Taxonomy" id="1756463"/>
    <lineage>
        <taxon>Bacteria</taxon>
        <taxon>Bacillati</taxon>
        <taxon>Actinomycetota</taxon>
        <taxon>Actinomycetes</taxon>
        <taxon>Kitasatosporales</taxon>
        <taxon>Streptomycetaceae</taxon>
        <taxon>Streptomyces</taxon>
    </lineage>
</organism>
<evidence type="ECO:0000256" key="3">
    <source>
        <dbReference type="ARBA" id="ARBA00022679"/>
    </source>
</evidence>
<dbReference type="GO" id="GO:0008483">
    <property type="term" value="F:transaminase activity"/>
    <property type="evidence" value="ECO:0007669"/>
    <property type="project" value="UniProtKB-KW"/>
</dbReference>
<dbReference type="SUPFAM" id="SSF53383">
    <property type="entry name" value="PLP-dependent transferases"/>
    <property type="match status" value="1"/>
</dbReference>
<dbReference type="Gene3D" id="3.90.1150.10">
    <property type="entry name" value="Aspartate Aminotransferase, domain 1"/>
    <property type="match status" value="2"/>
</dbReference>
<accession>A0A0S2RRE9</accession>
<name>A0A0S2RRE9_9ACTN</name>